<sequence length="436" mass="44709">MGPYFMSKKLVGAWRRSRTTNAGSASSVRWRGRLTAAIVMSLAIVGSFGVAGPASAADYPSWDDVQAAKGNEAAKAAEVTNIKNFIVQLQDELQVAQDEAEKRGTEFQAAEEAFFEADARATAIQSQADAKTAEADTATKQAGRVASQLYRSGGADLSLSLFLDGESKGATDLLSKLGNMNQVAEHSNGVYEQAVAARNTAAALGEQAGVARDERESLRQAAQTAMEAAQAAASAAAAKLEKNQELIVTLNAQLTALQDTTAKTVKDFEAGEAARKAAEAAAAAARGESADGGQLSSQGWAIPASGSISGTYGYRDPISTGGGSSGSFHRGTDIAGGCGIPIYAATSGTVTYAGWYGTYGNFVLIDHGSGVSTGYAHIVNGGIQVGVGYQVSAGQVIAYVGTTGASTGCHLHFEVRINGSAIDAQPFMADRGAPLG</sequence>
<dbReference type="GO" id="GO:0004222">
    <property type="term" value="F:metalloendopeptidase activity"/>
    <property type="evidence" value="ECO:0007669"/>
    <property type="project" value="TreeGrafter"/>
</dbReference>
<feature type="domain" description="M23ase beta-sheet core" evidence="2">
    <location>
        <begin position="328"/>
        <end position="423"/>
    </location>
</feature>
<comment type="caution">
    <text evidence="3">The sequence shown here is derived from an EMBL/GenBank/DDBJ whole genome shotgun (WGS) entry which is preliminary data.</text>
</comment>
<protein>
    <submittedName>
        <fullName evidence="3">Peptidase M23-like protein</fullName>
    </submittedName>
</protein>
<dbReference type="InterPro" id="IPR011055">
    <property type="entry name" value="Dup_hybrid_motif"/>
</dbReference>
<feature type="coiled-coil region" evidence="1">
    <location>
        <begin position="79"/>
        <end position="106"/>
    </location>
</feature>
<reference evidence="3 4" key="1">
    <citation type="submission" date="2018-11" db="EMBL/GenBank/DDBJ databases">
        <title>Sequencing the genomes of 1000 actinobacteria strains.</title>
        <authorList>
            <person name="Klenk H.-P."/>
        </authorList>
    </citation>
    <scope>NUCLEOTIDE SEQUENCE [LARGE SCALE GENOMIC DNA]</scope>
    <source>
        <strain evidence="3 4">DSM 14012</strain>
    </source>
</reference>
<proteinExistence type="predicted"/>
<name>A0A3N2C0G0_9MICO</name>
<dbReference type="InterPro" id="IPR016047">
    <property type="entry name" value="M23ase_b-sheet_dom"/>
</dbReference>
<dbReference type="InterPro" id="IPR050570">
    <property type="entry name" value="Cell_wall_metabolism_enzyme"/>
</dbReference>
<organism evidence="3 4">
    <name type="scientific">Plantibacter flavus</name>
    <dbReference type="NCBI Taxonomy" id="150123"/>
    <lineage>
        <taxon>Bacteria</taxon>
        <taxon>Bacillati</taxon>
        <taxon>Actinomycetota</taxon>
        <taxon>Actinomycetes</taxon>
        <taxon>Micrococcales</taxon>
        <taxon>Microbacteriaceae</taxon>
        <taxon>Plantibacter</taxon>
    </lineage>
</organism>
<evidence type="ECO:0000256" key="1">
    <source>
        <dbReference type="SAM" id="Coils"/>
    </source>
</evidence>
<evidence type="ECO:0000313" key="3">
    <source>
        <dbReference type="EMBL" id="ROR80804.1"/>
    </source>
</evidence>
<evidence type="ECO:0000259" key="2">
    <source>
        <dbReference type="Pfam" id="PF01551"/>
    </source>
</evidence>
<dbReference type="Proteomes" id="UP000266915">
    <property type="component" value="Unassembled WGS sequence"/>
</dbReference>
<evidence type="ECO:0000313" key="4">
    <source>
        <dbReference type="Proteomes" id="UP000266915"/>
    </source>
</evidence>
<keyword evidence="4" id="KW-1185">Reference proteome</keyword>
<accession>A0A3N2C0G0</accession>
<dbReference type="PANTHER" id="PTHR21666:SF270">
    <property type="entry name" value="MUREIN HYDROLASE ACTIVATOR ENVC"/>
    <property type="match status" value="1"/>
</dbReference>
<dbReference type="Pfam" id="PF01551">
    <property type="entry name" value="Peptidase_M23"/>
    <property type="match status" value="1"/>
</dbReference>
<dbReference type="Gene3D" id="2.70.70.10">
    <property type="entry name" value="Glucose Permease (Domain IIA)"/>
    <property type="match status" value="1"/>
</dbReference>
<gene>
    <name evidence="3" type="ORF">EDD42_0850</name>
</gene>
<keyword evidence="1" id="KW-0175">Coiled coil</keyword>
<dbReference type="CDD" id="cd12797">
    <property type="entry name" value="M23_peptidase"/>
    <property type="match status" value="1"/>
</dbReference>
<dbReference type="PANTHER" id="PTHR21666">
    <property type="entry name" value="PEPTIDASE-RELATED"/>
    <property type="match status" value="1"/>
</dbReference>
<dbReference type="AlphaFoldDB" id="A0A3N2C0G0"/>
<dbReference type="SUPFAM" id="SSF51261">
    <property type="entry name" value="Duplicated hybrid motif"/>
    <property type="match status" value="1"/>
</dbReference>
<dbReference type="EMBL" id="RKHL01000001">
    <property type="protein sequence ID" value="ROR80804.1"/>
    <property type="molecule type" value="Genomic_DNA"/>
</dbReference>